<name>A0A0N4UPH3_DRAME</name>
<feature type="domain" description="PH" evidence="3">
    <location>
        <begin position="21"/>
        <end position="137"/>
    </location>
</feature>
<dbReference type="Pfam" id="PF00169">
    <property type="entry name" value="PH"/>
    <property type="match status" value="1"/>
</dbReference>
<keyword evidence="6" id="KW-1185">Reference proteome</keyword>
<dbReference type="PANTHER" id="PTHR14309:SF12">
    <property type="entry name" value="PH DOMAIN-CONTAINING PROTEIN"/>
    <property type="match status" value="1"/>
</dbReference>
<dbReference type="FunFam" id="2.30.29.30:FF:000624">
    <property type="entry name" value="Protein CBG23324"/>
    <property type="match status" value="1"/>
</dbReference>
<accession>A0A0N4UPH3</accession>
<evidence type="ECO:0000313" key="7">
    <source>
        <dbReference type="WBParaSite" id="DME_0000986001-mRNA-1"/>
    </source>
</evidence>
<organism evidence="5 7">
    <name type="scientific">Dracunculus medinensis</name>
    <name type="common">Guinea worm</name>
    <dbReference type="NCBI Taxonomy" id="318479"/>
    <lineage>
        <taxon>Eukaryota</taxon>
        <taxon>Metazoa</taxon>
        <taxon>Ecdysozoa</taxon>
        <taxon>Nematoda</taxon>
        <taxon>Chromadorea</taxon>
        <taxon>Rhabditida</taxon>
        <taxon>Spirurina</taxon>
        <taxon>Dracunculoidea</taxon>
        <taxon>Dracunculidae</taxon>
        <taxon>Dracunculus</taxon>
    </lineage>
</organism>
<dbReference type="InterPro" id="IPR039680">
    <property type="entry name" value="PLEKHB1/2"/>
</dbReference>
<proteinExistence type="predicted"/>
<sequence length="368" mass="39659">MELLVFSLRSVFCQVSYMDARKLKEGTIMRYKTVLLGKKWKECHAVLFSDSSFCWYDKKGDSRPAGKVLLKDYIPYICVGLLCDRMPIQRPKLPDNYSVHHLVGIGMDPQANKVFWFLFSSDSDLESWFNEITKTLPKPVQPASQLPPNVPTSVPHYILQNWIAYGISDPPAVYPASAPLPPVQQYSGGQPSLVGYSSPPYSSYRPDRGYSSGSSSGPAFGTGLGAGILMGSLLGYGVGSFWGGGFYPSCGFGGHGMAYGMGGGYVQDNDTYITNNYYGGAGPETDAAQNTLDDNTMVGNDVDNIINHDGDTGAVDGNNDHGADYDYRNGDYDDYGGVDFGGDDFGGGEFGGDNFDGGDFGDFGGGDF</sequence>
<dbReference type="AlphaFoldDB" id="A0A0N4UPH3"/>
<dbReference type="Gene3D" id="2.30.29.30">
    <property type="entry name" value="Pleckstrin-homology domain (PH domain)/Phosphotyrosine-binding domain (PTB)"/>
    <property type="match status" value="1"/>
</dbReference>
<evidence type="ECO:0000256" key="1">
    <source>
        <dbReference type="ARBA" id="ARBA00004370"/>
    </source>
</evidence>
<dbReference type="PANTHER" id="PTHR14309">
    <property type="entry name" value="EXPRESSED PROTEIN"/>
    <property type="match status" value="1"/>
</dbReference>
<dbReference type="SUPFAM" id="SSF50729">
    <property type="entry name" value="PH domain-like"/>
    <property type="match status" value="1"/>
</dbReference>
<evidence type="ECO:0000313" key="5">
    <source>
        <dbReference type="Proteomes" id="UP000038040"/>
    </source>
</evidence>
<reference evidence="7" key="1">
    <citation type="submission" date="2017-02" db="UniProtKB">
        <authorList>
            <consortium name="WormBaseParasite"/>
        </authorList>
    </citation>
    <scope>IDENTIFICATION</scope>
</reference>
<dbReference type="GO" id="GO:0016020">
    <property type="term" value="C:membrane"/>
    <property type="evidence" value="ECO:0007669"/>
    <property type="project" value="UniProtKB-SubCell"/>
</dbReference>
<comment type="subcellular location">
    <subcellularLocation>
        <location evidence="1">Membrane</location>
    </subcellularLocation>
</comment>
<dbReference type="Proteomes" id="UP000038040">
    <property type="component" value="Unplaced"/>
</dbReference>
<dbReference type="PROSITE" id="PS50003">
    <property type="entry name" value="PH_DOMAIN"/>
    <property type="match status" value="1"/>
</dbReference>
<evidence type="ECO:0000259" key="3">
    <source>
        <dbReference type="PROSITE" id="PS50003"/>
    </source>
</evidence>
<gene>
    <name evidence="4" type="ORF">DME_LOCUS3441</name>
</gene>
<dbReference type="SMART" id="SM00233">
    <property type="entry name" value="PH"/>
    <property type="match status" value="1"/>
</dbReference>
<evidence type="ECO:0000313" key="6">
    <source>
        <dbReference type="Proteomes" id="UP000274756"/>
    </source>
</evidence>
<dbReference type="WBParaSite" id="DME_0000986001-mRNA-1">
    <property type="protein sequence ID" value="DME_0000986001-mRNA-1"/>
    <property type="gene ID" value="DME_0000986001"/>
</dbReference>
<protein>
    <submittedName>
        <fullName evidence="7">PH domain-containing protein</fullName>
    </submittedName>
</protein>
<reference evidence="4 6" key="2">
    <citation type="submission" date="2018-11" db="EMBL/GenBank/DDBJ databases">
        <authorList>
            <consortium name="Pathogen Informatics"/>
        </authorList>
    </citation>
    <scope>NUCLEOTIDE SEQUENCE [LARGE SCALE GENOMIC DNA]</scope>
</reference>
<dbReference type="GO" id="GO:0045595">
    <property type="term" value="P:regulation of cell differentiation"/>
    <property type="evidence" value="ECO:0007669"/>
    <property type="project" value="TreeGrafter"/>
</dbReference>
<dbReference type="InterPro" id="IPR001849">
    <property type="entry name" value="PH_domain"/>
</dbReference>
<dbReference type="InterPro" id="IPR011993">
    <property type="entry name" value="PH-like_dom_sf"/>
</dbReference>
<dbReference type="EMBL" id="UYYG01000134">
    <property type="protein sequence ID" value="VDN53468.1"/>
    <property type="molecule type" value="Genomic_DNA"/>
</dbReference>
<dbReference type="OrthoDB" id="5914923at2759"/>
<dbReference type="Proteomes" id="UP000274756">
    <property type="component" value="Unassembled WGS sequence"/>
</dbReference>
<evidence type="ECO:0000313" key="4">
    <source>
        <dbReference type="EMBL" id="VDN53468.1"/>
    </source>
</evidence>
<keyword evidence="2" id="KW-0472">Membrane</keyword>
<evidence type="ECO:0000256" key="2">
    <source>
        <dbReference type="ARBA" id="ARBA00023136"/>
    </source>
</evidence>
<dbReference type="CDD" id="cd00821">
    <property type="entry name" value="PH"/>
    <property type="match status" value="1"/>
</dbReference>